<reference evidence="3" key="1">
    <citation type="submission" date="2018-01" db="EMBL/GenBank/DDBJ databases">
        <authorList>
            <person name="Alioto T."/>
            <person name="Alioto T."/>
        </authorList>
    </citation>
    <scope>NUCLEOTIDE SEQUENCE [LARGE SCALE GENOMIC DNA]</scope>
</reference>
<feature type="transmembrane region" description="Helical" evidence="1">
    <location>
        <begin position="366"/>
        <end position="385"/>
    </location>
</feature>
<evidence type="ECO:0000313" key="2">
    <source>
        <dbReference type="EMBL" id="SPP85450.1"/>
    </source>
</evidence>
<dbReference type="AlphaFoldDB" id="A0A3B0KBC5"/>
<feature type="transmembrane region" description="Helical" evidence="1">
    <location>
        <begin position="156"/>
        <end position="178"/>
    </location>
</feature>
<feature type="transmembrane region" description="Helical" evidence="1">
    <location>
        <begin position="265"/>
        <end position="283"/>
    </location>
</feature>
<dbReference type="OrthoDB" id="7866785at2759"/>
<feature type="transmembrane region" description="Helical" evidence="1">
    <location>
        <begin position="219"/>
        <end position="245"/>
    </location>
</feature>
<name>A0A3B0KBC5_DROGU</name>
<evidence type="ECO:0000256" key="1">
    <source>
        <dbReference type="SAM" id="Phobius"/>
    </source>
</evidence>
<feature type="transmembrane region" description="Helical" evidence="1">
    <location>
        <begin position="81"/>
        <end position="98"/>
    </location>
</feature>
<keyword evidence="1" id="KW-1133">Transmembrane helix</keyword>
<feature type="transmembrane region" description="Helical" evidence="1">
    <location>
        <begin position="118"/>
        <end position="144"/>
    </location>
</feature>
<protein>
    <recommendedName>
        <fullName evidence="4">Gustatory receptor</fullName>
    </recommendedName>
</protein>
<evidence type="ECO:0000313" key="3">
    <source>
        <dbReference type="Proteomes" id="UP000268350"/>
    </source>
</evidence>
<accession>A0A3B0KBC5</accession>
<keyword evidence="3" id="KW-1185">Reference proteome</keyword>
<keyword evidence="1" id="KW-0472">Membrane</keyword>
<organism evidence="2 3">
    <name type="scientific">Drosophila guanche</name>
    <name type="common">Fruit fly</name>
    <dbReference type="NCBI Taxonomy" id="7266"/>
    <lineage>
        <taxon>Eukaryota</taxon>
        <taxon>Metazoa</taxon>
        <taxon>Ecdysozoa</taxon>
        <taxon>Arthropoda</taxon>
        <taxon>Hexapoda</taxon>
        <taxon>Insecta</taxon>
        <taxon>Pterygota</taxon>
        <taxon>Neoptera</taxon>
        <taxon>Endopterygota</taxon>
        <taxon>Diptera</taxon>
        <taxon>Brachycera</taxon>
        <taxon>Muscomorpha</taxon>
        <taxon>Ephydroidea</taxon>
        <taxon>Drosophilidae</taxon>
        <taxon>Drosophila</taxon>
        <taxon>Sophophora</taxon>
    </lineage>
</organism>
<dbReference type="Proteomes" id="UP000268350">
    <property type="component" value="Unassembled WGS sequence"/>
</dbReference>
<proteinExistence type="predicted"/>
<dbReference type="OMA" id="IYVVMNQ"/>
<sequence>MPQQPLHKLLCVCHIVSYFNGQKWICQLLCLYNLRYDEATQRFALGQQLLVYCGYICSLWSAIILLGYIDADFWIMDRYKIYVYALPGIYYALLRRSLLQILNDMLHVHRGLQRTMGLLFCVAVKRAFCWSCLITVELLAIFYWQLSSEEYPQYVFLLIFLLCWYLQILLHVNCYIWLQSIYVVMLQAFVAPLDYTEKWIMMIKLLRHQRRLRRIQRDVAYCFSVHILSVLVLISGTFVVNFTLFEPVFEEHRERVVLLAFEVKQLSFVANVCLLICSLFLVINDFKIERNRFFESLWNTSQPCHKRILDCRKSHRYQSRYEQTLDVIDLLLLSGNRPSDMRPTKVILWEIQMETKVKFNSEMKSFINYLLMLLLLGFLLPLVAISNGFHWNWEMYALENGTTAAYVLSWQERMEIS</sequence>
<keyword evidence="1" id="KW-0812">Transmembrane</keyword>
<evidence type="ECO:0008006" key="4">
    <source>
        <dbReference type="Google" id="ProtNLM"/>
    </source>
</evidence>
<dbReference type="EMBL" id="OUUW01000009">
    <property type="protein sequence ID" value="SPP85450.1"/>
    <property type="molecule type" value="Genomic_DNA"/>
</dbReference>
<gene>
    <name evidence="2" type="ORF">DGUA_6G015390</name>
</gene>
<feature type="transmembrane region" description="Helical" evidence="1">
    <location>
        <begin position="49"/>
        <end position="69"/>
    </location>
</feature>